<evidence type="ECO:0000313" key="3">
    <source>
        <dbReference type="Proteomes" id="UP000184074"/>
    </source>
</evidence>
<feature type="region of interest" description="Disordered" evidence="1">
    <location>
        <begin position="49"/>
        <end position="69"/>
    </location>
</feature>
<dbReference type="AlphaFoldDB" id="A0A1M5KZ91"/>
<reference evidence="2 3" key="1">
    <citation type="submission" date="2016-11" db="EMBL/GenBank/DDBJ databases">
        <authorList>
            <person name="Jaros S."/>
            <person name="Januszkiewicz K."/>
            <person name="Wedrychowicz H."/>
        </authorList>
    </citation>
    <scope>NUCLEOTIDE SEQUENCE [LARGE SCALE GENOMIC DNA]</scope>
    <source>
        <strain evidence="2 3">DSM 28715</strain>
    </source>
</reference>
<protein>
    <submittedName>
        <fullName evidence="2">Uncharacterized protein</fullName>
    </submittedName>
</protein>
<organism evidence="2 3">
    <name type="scientific">Cognatiyoonia sediminum</name>
    <dbReference type="NCBI Taxonomy" id="1508389"/>
    <lineage>
        <taxon>Bacteria</taxon>
        <taxon>Pseudomonadati</taxon>
        <taxon>Pseudomonadota</taxon>
        <taxon>Alphaproteobacteria</taxon>
        <taxon>Rhodobacterales</taxon>
        <taxon>Paracoccaceae</taxon>
        <taxon>Cognatiyoonia</taxon>
    </lineage>
</organism>
<dbReference type="STRING" id="1508389.SAMN05444003_0013"/>
<feature type="region of interest" description="Disordered" evidence="1">
    <location>
        <begin position="145"/>
        <end position="167"/>
    </location>
</feature>
<dbReference type="OrthoDB" id="7875768at2"/>
<keyword evidence="3" id="KW-1185">Reference proteome</keyword>
<sequence>MSDPVTNMEIEDVLSSIRRLVAEGDKAKQEKKKEFGSVQAEAEKFVLTPSLRISEEESSESDAPMTLEAPVGFAAVPASEEEELAERSASLKDVFAGEPQVKPEVEPVAEADEEVAEPSELEPVLEPETSRASLEATIAALEAAVTGSEDEFEPDGSEMAPVSSWGNEVEEVVFDSRRNHTEEPAPMEPLALTPEQAVSPISIVEDAPEEIAPDLAEEEAAPEPMEDDNAPEPEVAVAAAAAAVTTGRIFRVVPDTTPENEPEVDEPLETAVPQGTAAMYHGSEAFAEEDHGDDLMEDEGELVAPDDDIDGLLADGATLDEELIRQVVAEVVKGELEGKLGETITRNVRRLVRREINRVLTHQELE</sequence>
<dbReference type="RefSeq" id="WP_131802741.1">
    <property type="nucleotide sequence ID" value="NZ_FQXB01000001.1"/>
</dbReference>
<dbReference type="EMBL" id="FQXB01000001">
    <property type="protein sequence ID" value="SHG58182.1"/>
    <property type="molecule type" value="Genomic_DNA"/>
</dbReference>
<feature type="compositionally biased region" description="Acidic residues" evidence="1">
    <location>
        <begin position="107"/>
        <end position="125"/>
    </location>
</feature>
<proteinExistence type="predicted"/>
<feature type="region of interest" description="Disordered" evidence="1">
    <location>
        <begin position="95"/>
        <end position="130"/>
    </location>
</feature>
<evidence type="ECO:0000256" key="1">
    <source>
        <dbReference type="SAM" id="MobiDB-lite"/>
    </source>
</evidence>
<name>A0A1M5KZ91_9RHOB</name>
<evidence type="ECO:0000313" key="2">
    <source>
        <dbReference type="EMBL" id="SHG58182.1"/>
    </source>
</evidence>
<gene>
    <name evidence="2" type="ORF">SAMN05444003_0013</name>
</gene>
<dbReference type="Proteomes" id="UP000184074">
    <property type="component" value="Unassembled WGS sequence"/>
</dbReference>
<accession>A0A1M5KZ91</accession>